<dbReference type="EMBL" id="BAAAQX010000002">
    <property type="protein sequence ID" value="GAA2205562.1"/>
    <property type="molecule type" value="Genomic_DNA"/>
</dbReference>
<proteinExistence type="predicted"/>
<comment type="caution">
    <text evidence="2">The sequence shown here is derived from an EMBL/GenBank/DDBJ whole genome shotgun (WGS) entry which is preliminary data.</text>
</comment>
<accession>A0ABN3C8I7</accession>
<evidence type="ECO:0000256" key="1">
    <source>
        <dbReference type="SAM" id="SignalP"/>
    </source>
</evidence>
<keyword evidence="1" id="KW-0732">Signal</keyword>
<feature type="signal peptide" evidence="1">
    <location>
        <begin position="1"/>
        <end position="25"/>
    </location>
</feature>
<protein>
    <submittedName>
        <fullName evidence="2">Uncharacterized protein</fullName>
    </submittedName>
</protein>
<sequence length="337" mass="36972">MRLARRDSRSGLAAFLFIVMLTACAPAVAVSKVPSPGPTWYETNEEVAADEACPKGNGPRGLDCRQTAAPEFNACMEQHQVKNAEVLCHRALIVWIECTSGAQSNAVTADMCDASAGSYLSCRTEAPARSHQVCAAGEQEYLRCPGSYGDPFVDCGDLRRSYYECRDDPSGSDMSCGPYLEVLSVCRTLATGCADLLHKFLTCADAELSPNECAFGQRMRIYCLRDIKEGVFHSADTCDAQWRQALTECVDEDQRSALCTMGASWRDASYSICEGPKGVAYLKDRATETHICWTGGRAAELLNEAAEDIWEDTYMRVVHVNGENSYEVMHPNVEETT</sequence>
<feature type="chain" id="PRO_5046647329" evidence="1">
    <location>
        <begin position="26"/>
        <end position="337"/>
    </location>
</feature>
<dbReference type="PROSITE" id="PS51257">
    <property type="entry name" value="PROKAR_LIPOPROTEIN"/>
    <property type="match status" value="1"/>
</dbReference>
<name>A0ABN3C8I7_9ACTN</name>
<reference evidence="2 3" key="1">
    <citation type="journal article" date="2019" name="Int. J. Syst. Evol. Microbiol.">
        <title>The Global Catalogue of Microorganisms (GCM) 10K type strain sequencing project: providing services to taxonomists for standard genome sequencing and annotation.</title>
        <authorList>
            <consortium name="The Broad Institute Genomics Platform"/>
            <consortium name="The Broad Institute Genome Sequencing Center for Infectious Disease"/>
            <person name="Wu L."/>
            <person name="Ma J."/>
        </authorList>
    </citation>
    <scope>NUCLEOTIDE SEQUENCE [LARGE SCALE GENOMIC DNA]</scope>
    <source>
        <strain evidence="2 3">JCM 16114</strain>
    </source>
</reference>
<keyword evidence="3" id="KW-1185">Reference proteome</keyword>
<evidence type="ECO:0000313" key="3">
    <source>
        <dbReference type="Proteomes" id="UP001499843"/>
    </source>
</evidence>
<dbReference type="Proteomes" id="UP001499843">
    <property type="component" value="Unassembled WGS sequence"/>
</dbReference>
<evidence type="ECO:0000313" key="2">
    <source>
        <dbReference type="EMBL" id="GAA2205562.1"/>
    </source>
</evidence>
<gene>
    <name evidence="2" type="ORF">GCM10009850_010200</name>
</gene>
<organism evidence="2 3">
    <name type="scientific">Nonomuraea monospora</name>
    <dbReference type="NCBI Taxonomy" id="568818"/>
    <lineage>
        <taxon>Bacteria</taxon>
        <taxon>Bacillati</taxon>
        <taxon>Actinomycetota</taxon>
        <taxon>Actinomycetes</taxon>
        <taxon>Streptosporangiales</taxon>
        <taxon>Streptosporangiaceae</taxon>
        <taxon>Nonomuraea</taxon>
    </lineage>
</organism>